<dbReference type="AlphaFoldDB" id="G4TCE2"/>
<dbReference type="EMBL" id="CAFZ01000044">
    <property type="protein sequence ID" value="CCA68996.1"/>
    <property type="molecule type" value="Genomic_DNA"/>
</dbReference>
<dbReference type="STRING" id="1109443.G4TCE2"/>
<dbReference type="GO" id="GO:0097363">
    <property type="term" value="F:protein O-acetylglucosaminyltransferase activity"/>
    <property type="evidence" value="ECO:0007669"/>
    <property type="project" value="TreeGrafter"/>
</dbReference>
<evidence type="ECO:0000256" key="6">
    <source>
        <dbReference type="ARBA" id="ARBA00023136"/>
    </source>
</evidence>
<dbReference type="GO" id="GO:0005783">
    <property type="term" value="C:endoplasmic reticulum"/>
    <property type="evidence" value="ECO:0007669"/>
    <property type="project" value="TreeGrafter"/>
</dbReference>
<dbReference type="HOGENOM" id="CLU_033167_0_0_1"/>
<evidence type="ECO:0000256" key="1">
    <source>
        <dbReference type="ARBA" id="ARBA00004167"/>
    </source>
</evidence>
<evidence type="ECO:0000313" key="11">
    <source>
        <dbReference type="Proteomes" id="UP000007148"/>
    </source>
</evidence>
<name>G4TCE2_SERID</name>
<keyword evidence="7" id="KW-0325">Glycoprotein</keyword>
<evidence type="ECO:0000259" key="9">
    <source>
        <dbReference type="Pfam" id="PF04577"/>
    </source>
</evidence>
<dbReference type="InterPro" id="IPR049625">
    <property type="entry name" value="Glyco_transf_61_cat"/>
</dbReference>
<evidence type="ECO:0000256" key="5">
    <source>
        <dbReference type="ARBA" id="ARBA00022989"/>
    </source>
</evidence>
<keyword evidence="11" id="KW-1185">Reference proteome</keyword>
<dbReference type="eggNOG" id="ENOG502RV66">
    <property type="taxonomic scope" value="Eukaryota"/>
</dbReference>
<evidence type="ECO:0000256" key="3">
    <source>
        <dbReference type="ARBA" id="ARBA00022679"/>
    </source>
</evidence>
<dbReference type="GO" id="GO:0035269">
    <property type="term" value="P:protein O-linked glycosylation via mannose"/>
    <property type="evidence" value="ECO:0007669"/>
    <property type="project" value="TreeGrafter"/>
</dbReference>
<comment type="caution">
    <text evidence="10">The sequence shown here is derived from an EMBL/GenBank/DDBJ whole genome shotgun (WGS) entry which is preliminary data.</text>
</comment>
<dbReference type="InParanoid" id="G4TCE2"/>
<keyword evidence="6 8" id="KW-0472">Membrane</keyword>
<protein>
    <recommendedName>
        <fullName evidence="9">Glycosyltransferase 61 catalytic domain-containing protein</fullName>
    </recommendedName>
</protein>
<dbReference type="OMA" id="WNDTYHT"/>
<organism evidence="10 11">
    <name type="scientific">Serendipita indica (strain DSM 11827)</name>
    <name type="common">Root endophyte fungus</name>
    <name type="synonym">Piriformospora indica</name>
    <dbReference type="NCBI Taxonomy" id="1109443"/>
    <lineage>
        <taxon>Eukaryota</taxon>
        <taxon>Fungi</taxon>
        <taxon>Dikarya</taxon>
        <taxon>Basidiomycota</taxon>
        <taxon>Agaricomycotina</taxon>
        <taxon>Agaricomycetes</taxon>
        <taxon>Sebacinales</taxon>
        <taxon>Serendipitaceae</taxon>
        <taxon>Serendipita</taxon>
    </lineage>
</organism>
<evidence type="ECO:0000256" key="2">
    <source>
        <dbReference type="ARBA" id="ARBA00022676"/>
    </source>
</evidence>
<sequence length="535" mass="60843">MARSVHVRDALLVIIGAFSFITLLYFWTSFAPIPHRPIVPSGQPHHDSGFYEEWIPPDGHSIPASKPMNSSRAFGVVHGEKQPRTKVINHAPGWTMFDNIYMSAGTMFVVADAEQEMVEKDGWYNGYPLRRMMISTGKPAYATEESMKEREPSDKDLFFISREEAVSRWGDQVYEIEGHSWLFWEAPQFYSHFYHFVAESLFGFWAFHAGTLDAHITARGETTAPLPSRAIFPFCKPENIRDSSKFNMLYMKAAFPATTLETSSDWEDRIHFTRDGTRAWRFAHATLGDRSASFRGRICGLQNQRIAAEARQVTEARTTRWWWEPIRRAVLRHASVSEEIIDIVINSNARFDDAPTTGGIGGEMRSIPKKETPIVITYISRQGGRRSLLEDDHIRLVTELTRLCEKRGWEFNHVKAQLLTQEEQLALAAKTTVLVGVHGNGLTHLLSMAPTMLSTVVEIFGKPGFAHDYEWTARTLGMKHYGIWNDTTLEHPHYPEAKTPEKEFQSSSIPVQGDLVARTIEIRVDSVLSLLQQSD</sequence>
<keyword evidence="4 8" id="KW-0812">Transmembrane</keyword>
<dbReference type="Proteomes" id="UP000007148">
    <property type="component" value="Unassembled WGS sequence"/>
</dbReference>
<evidence type="ECO:0000256" key="4">
    <source>
        <dbReference type="ARBA" id="ARBA00022692"/>
    </source>
</evidence>
<dbReference type="GO" id="GO:0016020">
    <property type="term" value="C:membrane"/>
    <property type="evidence" value="ECO:0007669"/>
    <property type="project" value="UniProtKB-SubCell"/>
</dbReference>
<proteinExistence type="predicted"/>
<dbReference type="PANTHER" id="PTHR20961:SF38">
    <property type="entry name" value="PROTEIN O-LINKED-MANNOSE BETA-1,4-N-ACETYLGLUCOSAMINYLTRANSFERASE 2"/>
    <property type="match status" value="1"/>
</dbReference>
<feature type="transmembrane region" description="Helical" evidence="8">
    <location>
        <begin position="7"/>
        <end position="27"/>
    </location>
</feature>
<comment type="subcellular location">
    <subcellularLocation>
        <location evidence="1">Membrane</location>
        <topology evidence="1">Single-pass membrane protein</topology>
    </subcellularLocation>
</comment>
<dbReference type="InterPro" id="IPR007657">
    <property type="entry name" value="Glycosyltransferase_61"/>
</dbReference>
<dbReference type="OrthoDB" id="529273at2759"/>
<dbReference type="Pfam" id="PF04577">
    <property type="entry name" value="Glyco_transf_61"/>
    <property type="match status" value="1"/>
</dbReference>
<feature type="domain" description="Glycosyltransferase 61 catalytic" evidence="9">
    <location>
        <begin position="317"/>
        <end position="451"/>
    </location>
</feature>
<dbReference type="PANTHER" id="PTHR20961">
    <property type="entry name" value="GLYCOSYLTRANSFERASE"/>
    <property type="match status" value="1"/>
</dbReference>
<evidence type="ECO:0000313" key="10">
    <source>
        <dbReference type="EMBL" id="CCA68996.1"/>
    </source>
</evidence>
<gene>
    <name evidence="10" type="ORF">PIIN_02856</name>
</gene>
<accession>G4TCE2</accession>
<evidence type="ECO:0000256" key="8">
    <source>
        <dbReference type="SAM" id="Phobius"/>
    </source>
</evidence>
<reference evidence="10 11" key="1">
    <citation type="journal article" date="2011" name="PLoS Pathog.">
        <title>Endophytic Life Strategies Decoded by Genome and Transcriptome Analyses of the Mutualistic Root Symbiont Piriformospora indica.</title>
        <authorList>
            <person name="Zuccaro A."/>
            <person name="Lahrmann U."/>
            <person name="Guldener U."/>
            <person name="Langen G."/>
            <person name="Pfiffi S."/>
            <person name="Biedenkopf D."/>
            <person name="Wong P."/>
            <person name="Samans B."/>
            <person name="Grimm C."/>
            <person name="Basiewicz M."/>
            <person name="Murat C."/>
            <person name="Martin F."/>
            <person name="Kogel K.H."/>
        </authorList>
    </citation>
    <scope>NUCLEOTIDE SEQUENCE [LARGE SCALE GENOMIC DNA]</scope>
    <source>
        <strain evidence="10 11">DSM 11827</strain>
    </source>
</reference>
<keyword evidence="2" id="KW-0328">Glycosyltransferase</keyword>
<keyword evidence="5 8" id="KW-1133">Transmembrane helix</keyword>
<evidence type="ECO:0000256" key="7">
    <source>
        <dbReference type="ARBA" id="ARBA00023180"/>
    </source>
</evidence>
<keyword evidence="3" id="KW-0808">Transferase</keyword>